<sequence length="253" mass="28700">MTDAGNINNLLLLKKIVYDMGKYNDNFERAVLSILENILIFDDIDAAGIYTLNNENENLELVTYSGSVSSEFVSFVRTIGKDFPLRKKLNWGVNTYLNYRDSKWQPQFTSEGLKAVGNLPILNDDKLIASLIVVSKKFPHITEQTREFMDFVATHIGDLITENWQKEELNKMTCCFEESRKALLVKNQAIESSINGIAIADLDGNITYVNNACVQMWGYNDKQEIIGNHIEKLWAEEGTLSCLQNMPKNKGSI</sequence>
<reference evidence="3" key="1">
    <citation type="submission" date="2016-10" db="EMBL/GenBank/DDBJ databases">
        <authorList>
            <person name="L'haridon S."/>
            <person name="Corre E."/>
        </authorList>
    </citation>
    <scope>NUCLEOTIDE SEQUENCE [LARGE SCALE GENOMIC DNA]</scope>
    <source>
        <strain evidence="3">FDF-1T</strain>
    </source>
</reference>
<name>A0A2D3C5S2_9EURY</name>
<accession>A0A2D3C5S2</accession>
<dbReference type="Proteomes" id="UP000229678">
    <property type="component" value="Chromosome"/>
</dbReference>
<dbReference type="Pfam" id="PF13188">
    <property type="entry name" value="PAS_8"/>
    <property type="match status" value="1"/>
</dbReference>
<evidence type="ECO:0000313" key="2">
    <source>
        <dbReference type="EMBL" id="ATU08065.1"/>
    </source>
</evidence>
<evidence type="ECO:0000259" key="1">
    <source>
        <dbReference type="PROSITE" id="PS50112"/>
    </source>
</evidence>
<dbReference type="InterPro" id="IPR000014">
    <property type="entry name" value="PAS"/>
</dbReference>
<dbReference type="PROSITE" id="PS50112">
    <property type="entry name" value="PAS"/>
    <property type="match status" value="1"/>
</dbReference>
<protein>
    <recommendedName>
        <fullName evidence="1">PAS domain-containing protein</fullName>
    </recommendedName>
</protein>
<dbReference type="SMART" id="SM00091">
    <property type="entry name" value="PAS"/>
    <property type="match status" value="1"/>
</dbReference>
<dbReference type="SUPFAM" id="SSF55785">
    <property type="entry name" value="PYP-like sensor domain (PAS domain)"/>
    <property type="match status" value="1"/>
</dbReference>
<dbReference type="Gene3D" id="3.30.450.40">
    <property type="match status" value="1"/>
</dbReference>
<dbReference type="CDD" id="cd00130">
    <property type="entry name" value="PAS"/>
    <property type="match status" value="1"/>
</dbReference>
<dbReference type="NCBIfam" id="TIGR00229">
    <property type="entry name" value="sensory_box"/>
    <property type="match status" value="1"/>
</dbReference>
<dbReference type="InterPro" id="IPR029016">
    <property type="entry name" value="GAF-like_dom_sf"/>
</dbReference>
<dbReference type="Gene3D" id="3.30.450.20">
    <property type="entry name" value="PAS domain"/>
    <property type="match status" value="1"/>
</dbReference>
<dbReference type="SUPFAM" id="SSF55781">
    <property type="entry name" value="GAF domain-like"/>
    <property type="match status" value="1"/>
</dbReference>
<dbReference type="EMBL" id="CP017881">
    <property type="protein sequence ID" value="ATU08065.1"/>
    <property type="molecule type" value="Genomic_DNA"/>
</dbReference>
<dbReference type="KEGG" id="mpot:BKM01_04305"/>
<feature type="domain" description="PAS" evidence="1">
    <location>
        <begin position="188"/>
        <end position="223"/>
    </location>
</feature>
<proteinExistence type="predicted"/>
<evidence type="ECO:0000313" key="3">
    <source>
        <dbReference type="Proteomes" id="UP000229678"/>
    </source>
</evidence>
<dbReference type="AlphaFoldDB" id="A0A2D3C5S2"/>
<gene>
    <name evidence="2" type="ORF">BKM01_04305</name>
</gene>
<organism evidence="2 3">
    <name type="scientific">Methanohalophilus portucalensis</name>
    <dbReference type="NCBI Taxonomy" id="39664"/>
    <lineage>
        <taxon>Archaea</taxon>
        <taxon>Methanobacteriati</taxon>
        <taxon>Methanobacteriota</taxon>
        <taxon>Stenosarchaea group</taxon>
        <taxon>Methanomicrobia</taxon>
        <taxon>Methanosarcinales</taxon>
        <taxon>Methanosarcinaceae</taxon>
        <taxon>Methanohalophilus</taxon>
    </lineage>
</organism>
<dbReference type="InterPro" id="IPR035965">
    <property type="entry name" value="PAS-like_dom_sf"/>
</dbReference>